<protein>
    <recommendedName>
        <fullName evidence="6">Ribosome modulation factor</fullName>
    </recommendedName>
</protein>
<dbReference type="GO" id="GO:0006417">
    <property type="term" value="P:regulation of translation"/>
    <property type="evidence" value="ECO:0007669"/>
    <property type="project" value="UniProtKB-KW"/>
</dbReference>
<evidence type="ECO:0000256" key="1">
    <source>
        <dbReference type="ARBA" id="ARBA00022490"/>
    </source>
</evidence>
<dbReference type="EMBL" id="FNHS01000014">
    <property type="protein sequence ID" value="SDO07514.1"/>
    <property type="molecule type" value="Genomic_DNA"/>
</dbReference>
<evidence type="ECO:0000313" key="5">
    <source>
        <dbReference type="Proteomes" id="UP000198704"/>
    </source>
</evidence>
<reference evidence="5" key="1">
    <citation type="submission" date="2016-10" db="EMBL/GenBank/DDBJ databases">
        <authorList>
            <person name="Varghese N."/>
            <person name="Submissions S."/>
        </authorList>
    </citation>
    <scope>NUCLEOTIDE SEQUENCE [LARGE SCALE GENOMIC DNA]</scope>
    <source>
        <strain evidence="5">BL47</strain>
    </source>
</reference>
<accession>A0A1H0GKV4</accession>
<feature type="compositionally biased region" description="Polar residues" evidence="3">
    <location>
        <begin position="1"/>
        <end position="12"/>
    </location>
</feature>
<evidence type="ECO:0008006" key="6">
    <source>
        <dbReference type="Google" id="ProtNLM"/>
    </source>
</evidence>
<evidence type="ECO:0000256" key="2">
    <source>
        <dbReference type="ARBA" id="ARBA00022845"/>
    </source>
</evidence>
<dbReference type="NCBIfam" id="NF041886">
    <property type="entry name" value="Rmf_CrpP_fam"/>
    <property type="match status" value="1"/>
</dbReference>
<organism evidence="4 5">
    <name type="scientific">Methylobacterium phyllostachyos</name>
    <dbReference type="NCBI Taxonomy" id="582672"/>
    <lineage>
        <taxon>Bacteria</taxon>
        <taxon>Pseudomonadati</taxon>
        <taxon>Pseudomonadota</taxon>
        <taxon>Alphaproteobacteria</taxon>
        <taxon>Hyphomicrobiales</taxon>
        <taxon>Methylobacteriaceae</taxon>
        <taxon>Methylobacterium</taxon>
    </lineage>
</organism>
<dbReference type="OrthoDB" id="8000526at2"/>
<keyword evidence="1" id="KW-0963">Cytoplasm</keyword>
<dbReference type="InterPro" id="IPR023200">
    <property type="entry name" value="RMF_sf"/>
</dbReference>
<name>A0A1H0GKV4_9HYPH</name>
<keyword evidence="5" id="KW-1185">Reference proteome</keyword>
<proteinExistence type="predicted"/>
<dbReference type="InterPro" id="IPR007040">
    <property type="entry name" value="Ribosome_modulation_factor"/>
</dbReference>
<gene>
    <name evidence="4" type="ORF">SAMN05216360_114127</name>
</gene>
<keyword evidence="2" id="KW-0810">Translation regulation</keyword>
<evidence type="ECO:0000313" key="4">
    <source>
        <dbReference type="EMBL" id="SDO07514.1"/>
    </source>
</evidence>
<dbReference type="Pfam" id="PF04957">
    <property type="entry name" value="RMF"/>
    <property type="match status" value="1"/>
</dbReference>
<dbReference type="AlphaFoldDB" id="A0A1H0GKV4"/>
<dbReference type="Gene3D" id="1.10.10.620">
    <property type="entry name" value="ribosome modulation factor like domain"/>
    <property type="match status" value="1"/>
</dbReference>
<dbReference type="Proteomes" id="UP000198704">
    <property type="component" value="Unassembled WGS sequence"/>
</dbReference>
<evidence type="ECO:0000256" key="3">
    <source>
        <dbReference type="SAM" id="MobiDB-lite"/>
    </source>
</evidence>
<feature type="region of interest" description="Disordered" evidence="3">
    <location>
        <begin position="1"/>
        <end position="37"/>
    </location>
</feature>
<dbReference type="RefSeq" id="WP_091719539.1">
    <property type="nucleotide sequence ID" value="NZ_FNHS01000014.1"/>
</dbReference>
<sequence>MSQTSLHTSPTDPIQEGARARAQGRPKDACPYPAKSGARTAWLEGYDGVPAEHAADRSHPQS</sequence>